<evidence type="ECO:0000313" key="2">
    <source>
        <dbReference type="EMBL" id="BBA93539.1"/>
    </source>
</evidence>
<dbReference type="InterPro" id="IPR004518">
    <property type="entry name" value="MazG-like_dom"/>
</dbReference>
<dbReference type="SUPFAM" id="SSF101386">
    <property type="entry name" value="all-alpha NTP pyrophosphatases"/>
    <property type="match status" value="1"/>
</dbReference>
<dbReference type="RefSeq" id="WP_120172387.1">
    <property type="nucleotide sequence ID" value="NZ_AP018400.1"/>
</dbReference>
<proteinExistence type="predicted"/>
<protein>
    <submittedName>
        <fullName evidence="2">Nucleotide pyrophosphohydrolase</fullName>
    </submittedName>
</protein>
<evidence type="ECO:0000313" key="3">
    <source>
        <dbReference type="Proteomes" id="UP000269331"/>
    </source>
</evidence>
<dbReference type="KEGG" id="srq:SR187_9690"/>
<dbReference type="OrthoDB" id="2061841at2"/>
<dbReference type="EMBL" id="AP018400">
    <property type="protein sequence ID" value="BBA93539.1"/>
    <property type="molecule type" value="Genomic_DNA"/>
</dbReference>
<organism evidence="2 3">
    <name type="scientific">Streptococcus ruminantium</name>
    <dbReference type="NCBI Taxonomy" id="1917441"/>
    <lineage>
        <taxon>Bacteria</taxon>
        <taxon>Bacillati</taxon>
        <taxon>Bacillota</taxon>
        <taxon>Bacilli</taxon>
        <taxon>Lactobacillales</taxon>
        <taxon>Streptococcaceae</taxon>
        <taxon>Streptococcus</taxon>
    </lineage>
</organism>
<keyword evidence="2" id="KW-0378">Hydrolase</keyword>
<accession>A0A2Z5TR12</accession>
<name>A0A2Z5TR12_9STRE</name>
<dbReference type="GeneID" id="52230426"/>
<dbReference type="Pfam" id="PF03819">
    <property type="entry name" value="MazG"/>
    <property type="match status" value="1"/>
</dbReference>
<dbReference type="Gene3D" id="1.10.287.1080">
    <property type="entry name" value="MazG-like"/>
    <property type="match status" value="1"/>
</dbReference>
<feature type="domain" description="NTP pyrophosphohydrolase MazG-like" evidence="1">
    <location>
        <begin position="22"/>
        <end position="86"/>
    </location>
</feature>
<reference evidence="2 3" key="1">
    <citation type="journal article" date="2018" name="Genome Biol. Evol.">
        <title>Complete Genome Sequence of Streptococcus ruminantium sp. nov. GUT-187T (=DSM 104980T =JCM 31869T), the Type Strain of S. ruminantium, and Comparison with Genome Sequences of Streptococcus suis Strains.</title>
        <authorList>
            <person name="Tohya M."/>
            <person name="Sekizaki T."/>
            <person name="Miyoshi-Akiyama T."/>
        </authorList>
    </citation>
    <scope>NUCLEOTIDE SEQUENCE [LARGE SCALE GENOMIC DNA]</scope>
    <source>
        <strain evidence="2 3">GUT187T</strain>
    </source>
</reference>
<gene>
    <name evidence="2" type="ORF">SR187_9690</name>
</gene>
<dbReference type="AlphaFoldDB" id="A0A2Z5TR12"/>
<dbReference type="Proteomes" id="UP000269331">
    <property type="component" value="Chromosome"/>
</dbReference>
<sequence length="111" mass="12550">MVQVTVSVLEEYLRDNYEMGISEQSLFMKLVEEVGEVAELLNKRAGRKMVSEEEDLSSRLAEELADVIHYAVAIAAVNQLDLTEAIIEKDKCASVKYGHETNLLEYIEKGR</sequence>
<dbReference type="GO" id="GO:0016787">
    <property type="term" value="F:hydrolase activity"/>
    <property type="evidence" value="ECO:0007669"/>
    <property type="project" value="UniProtKB-KW"/>
</dbReference>
<evidence type="ECO:0000259" key="1">
    <source>
        <dbReference type="Pfam" id="PF03819"/>
    </source>
</evidence>